<keyword evidence="2" id="KW-0813">Transport</keyword>
<dbReference type="InterPro" id="IPR037185">
    <property type="entry name" value="EmrE-like"/>
</dbReference>
<proteinExistence type="inferred from homology"/>
<accession>A0A0J7J1G7</accession>
<evidence type="ECO:0000256" key="8">
    <source>
        <dbReference type="ARBA" id="ARBA00039168"/>
    </source>
</evidence>
<name>A0A0J7J1G7_9FLAO</name>
<keyword evidence="12" id="KW-1185">Reference proteome</keyword>
<evidence type="ECO:0000256" key="1">
    <source>
        <dbReference type="ARBA" id="ARBA00004651"/>
    </source>
</evidence>
<reference evidence="11 12" key="1">
    <citation type="journal article" date="2004" name="Int. J. Syst. Evol. Microbiol.">
        <title>Kaistella koreensis gen. nov., sp. nov., a novel member of the Chryseobacterium-Bergeyella-Riemerella branch.</title>
        <authorList>
            <person name="Kim M.K."/>
            <person name="Im W.T."/>
            <person name="Shin Y.K."/>
            <person name="Lim J.H."/>
            <person name="Kim S.H."/>
            <person name="Lee B.C."/>
            <person name="Park M.Y."/>
            <person name="Lee K.Y."/>
            <person name="Lee S.T."/>
        </authorList>
    </citation>
    <scope>NUCLEOTIDE SEQUENCE [LARGE SCALE GENOMIC DNA]</scope>
    <source>
        <strain evidence="11 12">CCUG 49689</strain>
    </source>
</reference>
<evidence type="ECO:0000256" key="3">
    <source>
        <dbReference type="ARBA" id="ARBA00022475"/>
    </source>
</evidence>
<dbReference type="PANTHER" id="PTHR30561:SF0">
    <property type="entry name" value="GUANIDINIUM EXPORTER"/>
    <property type="match status" value="1"/>
</dbReference>
<dbReference type="Pfam" id="PF00893">
    <property type="entry name" value="Multi_Drug_Res"/>
    <property type="match status" value="1"/>
</dbReference>
<evidence type="ECO:0000313" key="11">
    <source>
        <dbReference type="EMBL" id="KMQ72077.1"/>
    </source>
</evidence>
<comment type="caution">
    <text evidence="11">The sequence shown here is derived from an EMBL/GenBank/DDBJ whole genome shotgun (WGS) entry which is preliminary data.</text>
</comment>
<keyword evidence="3" id="KW-1003">Cell membrane</keyword>
<feature type="transmembrane region" description="Helical" evidence="10">
    <location>
        <begin position="33"/>
        <end position="50"/>
    </location>
</feature>
<keyword evidence="4 9" id="KW-0812">Transmembrane</keyword>
<dbReference type="AlphaFoldDB" id="A0A0J7J1G7"/>
<dbReference type="GO" id="GO:0022857">
    <property type="term" value="F:transmembrane transporter activity"/>
    <property type="evidence" value="ECO:0007669"/>
    <property type="project" value="InterPro"/>
</dbReference>
<dbReference type="Proteomes" id="UP000035900">
    <property type="component" value="Unassembled WGS sequence"/>
</dbReference>
<dbReference type="OrthoDB" id="21828at2"/>
<protein>
    <recommendedName>
        <fullName evidence="8">Guanidinium exporter</fullName>
    </recommendedName>
</protein>
<dbReference type="RefSeq" id="WP_048498702.1">
    <property type="nucleotide sequence ID" value="NZ_LFNG01000004.1"/>
</dbReference>
<evidence type="ECO:0000313" key="12">
    <source>
        <dbReference type="Proteomes" id="UP000035900"/>
    </source>
</evidence>
<evidence type="ECO:0000256" key="2">
    <source>
        <dbReference type="ARBA" id="ARBA00022448"/>
    </source>
</evidence>
<dbReference type="PANTHER" id="PTHR30561">
    <property type="entry name" value="SMR FAMILY PROTON-DEPENDENT DRUG EFFLUX TRANSPORTER SUGE"/>
    <property type="match status" value="1"/>
</dbReference>
<dbReference type="Gene3D" id="1.10.3730.20">
    <property type="match status" value="1"/>
</dbReference>
<dbReference type="EMBL" id="LFNG01000004">
    <property type="protein sequence ID" value="KMQ72077.1"/>
    <property type="molecule type" value="Genomic_DNA"/>
</dbReference>
<evidence type="ECO:0000256" key="4">
    <source>
        <dbReference type="ARBA" id="ARBA00022692"/>
    </source>
</evidence>
<dbReference type="InterPro" id="IPR045324">
    <property type="entry name" value="Small_multidrug_res"/>
</dbReference>
<comment type="similarity">
    <text evidence="7">Belongs to the drug/metabolite transporter (DMT) superfamily. Small multidrug resistance (SMR) (TC 2.A.7.1) family. Gdx/SugE subfamily.</text>
</comment>
<gene>
    <name evidence="11" type="ORF">ACM44_03400</name>
</gene>
<dbReference type="STRING" id="1304281.ACM44_03400"/>
<keyword evidence="6 10" id="KW-0472">Membrane</keyword>
<dbReference type="SUPFAM" id="SSF103481">
    <property type="entry name" value="Multidrug resistance efflux transporter EmrE"/>
    <property type="match status" value="1"/>
</dbReference>
<organism evidence="11 12">
    <name type="scientific">Chryseobacterium koreense CCUG 49689</name>
    <dbReference type="NCBI Taxonomy" id="1304281"/>
    <lineage>
        <taxon>Bacteria</taxon>
        <taxon>Pseudomonadati</taxon>
        <taxon>Bacteroidota</taxon>
        <taxon>Flavobacteriia</taxon>
        <taxon>Flavobacteriales</taxon>
        <taxon>Weeksellaceae</taxon>
        <taxon>Chryseobacterium group</taxon>
        <taxon>Chryseobacterium</taxon>
    </lineage>
</organism>
<comment type="subcellular location">
    <subcellularLocation>
        <location evidence="1 9">Cell membrane</location>
        <topology evidence="1 9">Multi-pass membrane protein</topology>
    </subcellularLocation>
</comment>
<evidence type="ECO:0000256" key="10">
    <source>
        <dbReference type="SAM" id="Phobius"/>
    </source>
</evidence>
<dbReference type="GO" id="GO:0005886">
    <property type="term" value="C:plasma membrane"/>
    <property type="evidence" value="ECO:0007669"/>
    <property type="project" value="UniProtKB-SubCell"/>
</dbReference>
<dbReference type="PATRIC" id="fig|1304281.5.peg.735"/>
<feature type="transmembrane region" description="Helical" evidence="10">
    <location>
        <begin position="62"/>
        <end position="85"/>
    </location>
</feature>
<dbReference type="InterPro" id="IPR000390">
    <property type="entry name" value="Small_drug/metabolite_transptr"/>
</dbReference>
<keyword evidence="5 10" id="KW-1133">Transmembrane helix</keyword>
<feature type="transmembrane region" description="Helical" evidence="10">
    <location>
        <begin position="91"/>
        <end position="110"/>
    </location>
</feature>
<evidence type="ECO:0000256" key="6">
    <source>
        <dbReference type="ARBA" id="ARBA00023136"/>
    </source>
</evidence>
<evidence type="ECO:0000256" key="7">
    <source>
        <dbReference type="ARBA" id="ARBA00038151"/>
    </source>
</evidence>
<sequence>MNWIILIIAGLFETGFATCLGKAQETSGKESLFWWAGFVVALFISMFLMYKSISFGNHPIPIGTAYAVWTGIGAVGGVLAGIFIFNEPATFWRMFFVCTLIASVVGLKMVSN</sequence>
<evidence type="ECO:0000256" key="9">
    <source>
        <dbReference type="RuleBase" id="RU003942"/>
    </source>
</evidence>
<evidence type="ECO:0000256" key="5">
    <source>
        <dbReference type="ARBA" id="ARBA00022989"/>
    </source>
</evidence>